<evidence type="ECO:0000313" key="1">
    <source>
        <dbReference type="EMBL" id="QYT03653.1"/>
    </source>
</evidence>
<dbReference type="Proteomes" id="UP000826661">
    <property type="component" value="Chromosome VI"/>
</dbReference>
<keyword evidence="2" id="KW-1185">Reference proteome</keyword>
<dbReference type="AlphaFoldDB" id="A0A8G0PK76"/>
<sequence>MSWTMGGERGRLSASEMDGRGLHNASINSRWPLAAVIVCVMTSGRTIANILINLLLLGISRSGNTKPGVSQINTTCERAALQLCPSIHHHWLVKCPMEAPNIGTAHHNQK</sequence>
<accession>A0A8G0PK76</accession>
<organism evidence="1 2">
    <name type="scientific">Trichoderma simmonsii</name>
    <dbReference type="NCBI Taxonomy" id="1491479"/>
    <lineage>
        <taxon>Eukaryota</taxon>
        <taxon>Fungi</taxon>
        <taxon>Dikarya</taxon>
        <taxon>Ascomycota</taxon>
        <taxon>Pezizomycotina</taxon>
        <taxon>Sordariomycetes</taxon>
        <taxon>Hypocreomycetidae</taxon>
        <taxon>Hypocreales</taxon>
        <taxon>Hypocreaceae</taxon>
        <taxon>Trichoderma</taxon>
    </lineage>
</organism>
<proteinExistence type="predicted"/>
<protein>
    <submittedName>
        <fullName evidence="1">Uncharacterized protein</fullName>
    </submittedName>
</protein>
<evidence type="ECO:0000313" key="2">
    <source>
        <dbReference type="Proteomes" id="UP000826661"/>
    </source>
</evidence>
<reference evidence="1 2" key="1">
    <citation type="journal article" date="2021" name="BMC Genomics">
        <title>Telomere-to-telomere genome assembly of asparaginase-producing Trichoderma simmonsii.</title>
        <authorList>
            <person name="Chung D."/>
            <person name="Kwon Y.M."/>
            <person name="Yang Y."/>
        </authorList>
    </citation>
    <scope>NUCLEOTIDE SEQUENCE [LARGE SCALE GENOMIC DNA]</scope>
    <source>
        <strain evidence="1 2">GH-Sj1</strain>
    </source>
</reference>
<gene>
    <name evidence="1" type="ORF">H0G86_010598</name>
</gene>
<name>A0A8G0PK76_9HYPO</name>
<dbReference type="EMBL" id="CP075869">
    <property type="protein sequence ID" value="QYT03653.1"/>
    <property type="molecule type" value="Genomic_DNA"/>
</dbReference>